<evidence type="ECO:0000313" key="1">
    <source>
        <dbReference type="EMBL" id="KIM59612.1"/>
    </source>
</evidence>
<dbReference type="InParanoid" id="A0A0C3A4J4"/>
<dbReference type="Proteomes" id="UP000053989">
    <property type="component" value="Unassembled WGS sequence"/>
</dbReference>
<gene>
    <name evidence="1" type="ORF">SCLCIDRAFT_990678</name>
</gene>
<sequence length="316" mass="36031">MAEGEVRSIEKDRLGTFPITNRGIQIWLILCPYLASHSVVQAWLPCRSSPSSQPAVINLSLWNSNYHRSGQPPFRAGDLDTLQFRQVYLRYQDTSYRNVEFEIDDSAITENGFTYINSYPAKFAGNKFTLTSTNPLCVKVYSNNKIGQHFTVGFGQFFGKGWIHVMFKESGNPFMWDCFSKDHVEAQYNEMLAGALEHARSLDKARSGARRYGRVCVMQTRLHQLTLRTSCVVWKSSRKSGVKFEVFGDPGFGDVSGEWRGFDVEETDDPNSDWRALMTRHYLRKVQASYEVLHADGVSMTFSRAPESIQESIAPW</sequence>
<name>A0A0C3A4J4_9AGAM</name>
<protein>
    <submittedName>
        <fullName evidence="1">Uncharacterized protein</fullName>
    </submittedName>
</protein>
<keyword evidence="2" id="KW-1185">Reference proteome</keyword>
<dbReference type="HOGENOM" id="CLU_072867_0_0_1"/>
<proteinExistence type="predicted"/>
<evidence type="ECO:0000313" key="2">
    <source>
        <dbReference type="Proteomes" id="UP000053989"/>
    </source>
</evidence>
<organism evidence="1 2">
    <name type="scientific">Scleroderma citrinum Foug A</name>
    <dbReference type="NCBI Taxonomy" id="1036808"/>
    <lineage>
        <taxon>Eukaryota</taxon>
        <taxon>Fungi</taxon>
        <taxon>Dikarya</taxon>
        <taxon>Basidiomycota</taxon>
        <taxon>Agaricomycotina</taxon>
        <taxon>Agaricomycetes</taxon>
        <taxon>Agaricomycetidae</taxon>
        <taxon>Boletales</taxon>
        <taxon>Sclerodermatineae</taxon>
        <taxon>Sclerodermataceae</taxon>
        <taxon>Scleroderma</taxon>
    </lineage>
</organism>
<reference evidence="2" key="2">
    <citation type="submission" date="2015-01" db="EMBL/GenBank/DDBJ databases">
        <title>Evolutionary Origins and Diversification of the Mycorrhizal Mutualists.</title>
        <authorList>
            <consortium name="DOE Joint Genome Institute"/>
            <consortium name="Mycorrhizal Genomics Consortium"/>
            <person name="Kohler A."/>
            <person name="Kuo A."/>
            <person name="Nagy L.G."/>
            <person name="Floudas D."/>
            <person name="Copeland A."/>
            <person name="Barry K.W."/>
            <person name="Cichocki N."/>
            <person name="Veneault-Fourrey C."/>
            <person name="LaButti K."/>
            <person name="Lindquist E.A."/>
            <person name="Lipzen A."/>
            <person name="Lundell T."/>
            <person name="Morin E."/>
            <person name="Murat C."/>
            <person name="Riley R."/>
            <person name="Ohm R."/>
            <person name="Sun H."/>
            <person name="Tunlid A."/>
            <person name="Henrissat B."/>
            <person name="Grigoriev I.V."/>
            <person name="Hibbett D.S."/>
            <person name="Martin F."/>
        </authorList>
    </citation>
    <scope>NUCLEOTIDE SEQUENCE [LARGE SCALE GENOMIC DNA]</scope>
    <source>
        <strain evidence="2">Foug A</strain>
    </source>
</reference>
<accession>A0A0C3A4J4</accession>
<dbReference type="AlphaFoldDB" id="A0A0C3A4J4"/>
<reference evidence="1 2" key="1">
    <citation type="submission" date="2014-04" db="EMBL/GenBank/DDBJ databases">
        <authorList>
            <consortium name="DOE Joint Genome Institute"/>
            <person name="Kuo A."/>
            <person name="Kohler A."/>
            <person name="Nagy L.G."/>
            <person name="Floudas D."/>
            <person name="Copeland A."/>
            <person name="Barry K.W."/>
            <person name="Cichocki N."/>
            <person name="Veneault-Fourrey C."/>
            <person name="LaButti K."/>
            <person name="Lindquist E.A."/>
            <person name="Lipzen A."/>
            <person name="Lundell T."/>
            <person name="Morin E."/>
            <person name="Murat C."/>
            <person name="Sun H."/>
            <person name="Tunlid A."/>
            <person name="Henrissat B."/>
            <person name="Grigoriev I.V."/>
            <person name="Hibbett D.S."/>
            <person name="Martin F."/>
            <person name="Nordberg H.P."/>
            <person name="Cantor M.N."/>
            <person name="Hua S.X."/>
        </authorList>
    </citation>
    <scope>NUCLEOTIDE SEQUENCE [LARGE SCALE GENOMIC DNA]</scope>
    <source>
        <strain evidence="1 2">Foug A</strain>
    </source>
</reference>
<dbReference type="EMBL" id="KN822071">
    <property type="protein sequence ID" value="KIM59612.1"/>
    <property type="molecule type" value="Genomic_DNA"/>
</dbReference>